<dbReference type="STRING" id="1123291.SAMN04490355_10309"/>
<reference evidence="4" key="1">
    <citation type="submission" date="2016-10" db="EMBL/GenBank/DDBJ databases">
        <authorList>
            <person name="Varghese N."/>
            <person name="Submissions S."/>
        </authorList>
    </citation>
    <scope>NUCLEOTIDE SEQUENCE [LARGE SCALE GENOMIC DNA]</scope>
    <source>
        <strain evidence="4">DSM 13327</strain>
    </source>
</reference>
<protein>
    <submittedName>
        <fullName evidence="3">3D (Asp-Asp-Asp) domain-containing protein</fullName>
    </submittedName>
</protein>
<dbReference type="InterPro" id="IPR051933">
    <property type="entry name" value="Resuscitation_pf_RpfB"/>
</dbReference>
<evidence type="ECO:0000313" key="3">
    <source>
        <dbReference type="EMBL" id="SFL98726.1"/>
    </source>
</evidence>
<dbReference type="PANTHER" id="PTHR39160:SF4">
    <property type="entry name" value="RESUSCITATION-PROMOTING FACTOR RPFB"/>
    <property type="match status" value="1"/>
</dbReference>
<keyword evidence="4" id="KW-1185">Reference proteome</keyword>
<dbReference type="InterPro" id="IPR010611">
    <property type="entry name" value="3D_dom"/>
</dbReference>
<dbReference type="SUPFAM" id="SSF50685">
    <property type="entry name" value="Barwin-like endoglucanases"/>
    <property type="match status" value="1"/>
</dbReference>
<dbReference type="RefSeq" id="WP_090939267.1">
    <property type="nucleotide sequence ID" value="NZ_FOTS01000030.1"/>
</dbReference>
<dbReference type="GO" id="GO:0004553">
    <property type="term" value="F:hydrolase activity, hydrolyzing O-glycosyl compounds"/>
    <property type="evidence" value="ECO:0007669"/>
    <property type="project" value="InterPro"/>
</dbReference>
<evidence type="ECO:0000259" key="2">
    <source>
        <dbReference type="Pfam" id="PF06725"/>
    </source>
</evidence>
<dbReference type="OrthoDB" id="9798935at2"/>
<dbReference type="GO" id="GO:0019867">
    <property type="term" value="C:outer membrane"/>
    <property type="evidence" value="ECO:0007669"/>
    <property type="project" value="InterPro"/>
</dbReference>
<evidence type="ECO:0000313" key="4">
    <source>
        <dbReference type="Proteomes" id="UP000199520"/>
    </source>
</evidence>
<sequence>MKEKKHCKSKRHYKKIAAAIGSAAVVAASIIPGIAAILPFSGTAPEASPVTQEALPQQADQLAQAQPSEEAGAKQVLNITATAYAPGPHDNDQWGNKTHMGTQVRPGVIAVDPKIIPLGSRVMIKYPDGTKEYAVAEDTGGAIKGHRIDIAKWTVKEAYRFGIKPVKVYVLQTPSQNSRNQA</sequence>
<keyword evidence="1" id="KW-0732">Signal</keyword>
<gene>
    <name evidence="3" type="ORF">SAMN04490355_10309</name>
</gene>
<feature type="domain" description="3D" evidence="2">
    <location>
        <begin position="108"/>
        <end position="172"/>
    </location>
</feature>
<organism evidence="3 4">
    <name type="scientific">Pelosinus propionicus DSM 13327</name>
    <dbReference type="NCBI Taxonomy" id="1123291"/>
    <lineage>
        <taxon>Bacteria</taxon>
        <taxon>Bacillati</taxon>
        <taxon>Bacillota</taxon>
        <taxon>Negativicutes</taxon>
        <taxon>Selenomonadales</taxon>
        <taxon>Sporomusaceae</taxon>
        <taxon>Pelosinus</taxon>
    </lineage>
</organism>
<dbReference type="Pfam" id="PF06725">
    <property type="entry name" value="3D"/>
    <property type="match status" value="1"/>
</dbReference>
<dbReference type="Gene3D" id="2.40.40.10">
    <property type="entry name" value="RlpA-like domain"/>
    <property type="match status" value="1"/>
</dbReference>
<name>A0A1I4M6E5_9FIRM</name>
<evidence type="ECO:0000256" key="1">
    <source>
        <dbReference type="ARBA" id="ARBA00022729"/>
    </source>
</evidence>
<accession>A0A1I4M6E5</accession>
<dbReference type="Proteomes" id="UP000199520">
    <property type="component" value="Unassembled WGS sequence"/>
</dbReference>
<dbReference type="EMBL" id="FOTS01000030">
    <property type="protein sequence ID" value="SFL98726.1"/>
    <property type="molecule type" value="Genomic_DNA"/>
</dbReference>
<proteinExistence type="predicted"/>
<dbReference type="AlphaFoldDB" id="A0A1I4M6E5"/>
<dbReference type="GO" id="GO:0009254">
    <property type="term" value="P:peptidoglycan turnover"/>
    <property type="evidence" value="ECO:0007669"/>
    <property type="project" value="InterPro"/>
</dbReference>
<dbReference type="InterPro" id="IPR059180">
    <property type="entry name" value="3D_YorM"/>
</dbReference>
<dbReference type="CDD" id="cd14667">
    <property type="entry name" value="3D_containing_proteins"/>
    <property type="match status" value="1"/>
</dbReference>
<dbReference type="InterPro" id="IPR036908">
    <property type="entry name" value="RlpA-like_sf"/>
</dbReference>
<dbReference type="PANTHER" id="PTHR39160">
    <property type="entry name" value="CELL WALL-BINDING PROTEIN YOCH"/>
    <property type="match status" value="1"/>
</dbReference>